<organism evidence="2 3">
    <name type="scientific">Clavelina lepadiformis</name>
    <name type="common">Light-bulb sea squirt</name>
    <name type="synonym">Ascidia lepadiformis</name>
    <dbReference type="NCBI Taxonomy" id="159417"/>
    <lineage>
        <taxon>Eukaryota</taxon>
        <taxon>Metazoa</taxon>
        <taxon>Chordata</taxon>
        <taxon>Tunicata</taxon>
        <taxon>Ascidiacea</taxon>
        <taxon>Aplousobranchia</taxon>
        <taxon>Clavelinidae</taxon>
        <taxon>Clavelina</taxon>
    </lineage>
</organism>
<dbReference type="PROSITE" id="PS50878">
    <property type="entry name" value="RT_POL"/>
    <property type="match status" value="1"/>
</dbReference>
<dbReference type="SUPFAM" id="SSF56219">
    <property type="entry name" value="DNase I-like"/>
    <property type="match status" value="1"/>
</dbReference>
<comment type="caution">
    <text evidence="2">The sequence shown here is derived from an EMBL/GenBank/DDBJ whole genome shotgun (WGS) entry which is preliminary data.</text>
</comment>
<dbReference type="InterPro" id="IPR000477">
    <property type="entry name" value="RT_dom"/>
</dbReference>
<dbReference type="Proteomes" id="UP001642483">
    <property type="component" value="Unassembled WGS sequence"/>
</dbReference>
<dbReference type="InterPro" id="IPR036691">
    <property type="entry name" value="Endo/exonu/phosph_ase_sf"/>
</dbReference>
<dbReference type="PANTHER" id="PTHR31635">
    <property type="entry name" value="REVERSE TRANSCRIPTASE DOMAIN-CONTAINING PROTEIN-RELATED"/>
    <property type="match status" value="1"/>
</dbReference>
<reference evidence="2 3" key="1">
    <citation type="submission" date="2024-02" db="EMBL/GenBank/DDBJ databases">
        <authorList>
            <person name="Daric V."/>
            <person name="Darras S."/>
        </authorList>
    </citation>
    <scope>NUCLEOTIDE SEQUENCE [LARGE SCALE GENOMIC DNA]</scope>
</reference>
<protein>
    <recommendedName>
        <fullName evidence="1">Reverse transcriptase domain-containing protein</fullName>
    </recommendedName>
</protein>
<dbReference type="Pfam" id="PF03372">
    <property type="entry name" value="Exo_endo_phos"/>
    <property type="match status" value="1"/>
</dbReference>
<dbReference type="Pfam" id="PF00078">
    <property type="entry name" value="RVT_1"/>
    <property type="match status" value="1"/>
</dbReference>
<dbReference type="EMBL" id="CAWYQH010000108">
    <property type="protein sequence ID" value="CAK8689745.1"/>
    <property type="molecule type" value="Genomic_DNA"/>
</dbReference>
<keyword evidence="3" id="KW-1185">Reference proteome</keyword>
<sequence>MSPTCTNKMSLYRITPRYLILITLMAAYLKLNTLNCQGLNCKLKRAELFEFLKRQDAHVHLLQETKCAPHNESKWSSEWGRDKALFSSCTRKKMPNKGVAILINHPAISFKKWDQDLEGRLIAANLQIYGEELKIINVYAPNVKPGQTKENDRFFENVHQFFAENTPTILAGDFNIVDNPLIDKDPPSQINAGNNELKMLCKTHDIKDYFRILEGQDRQFSWRDEKNQSRIDRFYLSDNIKATKIDHIFTHLSDHKIVKIHINVKAPPPQGKRRWINNVKIYKYDPFLKALKEKWPLWTTLKTHLFENPSDWWIEIKRKFTLLTRQYTKRMNAEHNATSLALLKEYENATALLSDNKTTYREYLDAKRNLRKHNKQQTIAKLAKNRRDEEKRGSKAFFAKYKAKQKQTLIEELYDENFLPTSNPKEMAEIARSFYSHLYESAGTNQSTRKTFLKEISRKLTPEKSDSLETPISYEEIETAIRTLKLGKSPGPDGITAEMYKECWPIIKTEVKEVLQYWFANKIVPKEIKRGIVTIIHKKGDNAELKNYRPITLLNLDYKIYSKILTNRFNVVLPDLIGENQCAMIGRTIAEGTTLIRDLYQHSVEKGQEAFFLSLDFEKAFDSVEQNWLRETLNAMRFPKHIQGVIENLYDDSAATVVVNGYQSAEIKLKRGVRQGDPLSFLLFLIAIEPLTEKLKNTPEIRGIRLTGRRETKSVSYADDVTLTLKDAPAVDKALNVVATFQLASGLKLNKQKSQGLIVNSDAPAFLLPDIKWNRKTINLLGITIGNIDLNRFWQKVGQDVDNKINELEKTYASLDAKEILIKSKLLAVSNNAAQTFPPSEKEMKKINERVKSYATGKNTSIDITILQRQRSEGGLSLPNFEIYADLVYLRSIKKYCRTRIMNEPLNAHHSYVEYQIGHTIADTLEVAKLNNLPHAESRSPYYEKVIQIIKKYKLVKIDLIENRVRKTYDRIIDKMKPNNANQNPKKWERVHLKMLPSHLRTFNYRLTWNLLPFHNDVGNYEPTTKSGCPFCGIGPDGAHHIFVKCPRTIDQWYKTKVFAENTLNIKIGNEHREDVCALRYRENIGKDADKILVVIMTTLNHQIWKTRNKCIFENEAFSPNKLEKAVRNALNYRLKTLRRNCPEIGNILPERTRTQTPSQP</sequence>
<gene>
    <name evidence="2" type="ORF">CVLEPA_LOCUS21711</name>
</gene>
<name>A0ABP0GHS9_CLALP</name>
<proteinExistence type="predicted"/>
<evidence type="ECO:0000259" key="1">
    <source>
        <dbReference type="PROSITE" id="PS50878"/>
    </source>
</evidence>
<dbReference type="SUPFAM" id="SSF56672">
    <property type="entry name" value="DNA/RNA polymerases"/>
    <property type="match status" value="1"/>
</dbReference>
<dbReference type="InterPro" id="IPR043502">
    <property type="entry name" value="DNA/RNA_pol_sf"/>
</dbReference>
<dbReference type="CDD" id="cd01650">
    <property type="entry name" value="RT_nLTR_like"/>
    <property type="match status" value="1"/>
</dbReference>
<dbReference type="CDD" id="cd09076">
    <property type="entry name" value="L1-EN"/>
    <property type="match status" value="1"/>
</dbReference>
<evidence type="ECO:0000313" key="2">
    <source>
        <dbReference type="EMBL" id="CAK8689745.1"/>
    </source>
</evidence>
<evidence type="ECO:0000313" key="3">
    <source>
        <dbReference type="Proteomes" id="UP001642483"/>
    </source>
</evidence>
<feature type="domain" description="Reverse transcriptase" evidence="1">
    <location>
        <begin position="517"/>
        <end position="785"/>
    </location>
</feature>
<dbReference type="Gene3D" id="3.60.10.10">
    <property type="entry name" value="Endonuclease/exonuclease/phosphatase"/>
    <property type="match status" value="1"/>
</dbReference>
<accession>A0ABP0GHS9</accession>
<dbReference type="PANTHER" id="PTHR31635:SF196">
    <property type="entry name" value="REVERSE TRANSCRIPTASE DOMAIN-CONTAINING PROTEIN-RELATED"/>
    <property type="match status" value="1"/>
</dbReference>
<dbReference type="InterPro" id="IPR005135">
    <property type="entry name" value="Endo/exonuclease/phosphatase"/>
</dbReference>